<sequence length="127" mass="14086">MSPEDILECLKLNLGNNVCPSVLLELAEEFDVTPRLLESEEAAFLVPYYNLVTEIKRLIGIDDKDQFASFLIANRELVQKYSPVKVLLDHGADADLSFSGFGTPLWNAVDAFSLLLTTLENKVPALT</sequence>
<protein>
    <submittedName>
        <fullName evidence="1">Uncharacterized protein</fullName>
    </submittedName>
</protein>
<dbReference type="Gramene" id="AUR62032649-RA">
    <property type="protein sequence ID" value="AUR62032649-RA:cds"/>
    <property type="gene ID" value="AUR62032649"/>
</dbReference>
<accession>A0A803MMZ8</accession>
<name>A0A803MMZ8_CHEQI</name>
<dbReference type="AlphaFoldDB" id="A0A803MMZ8"/>
<organism evidence="1 2">
    <name type="scientific">Chenopodium quinoa</name>
    <name type="common">Quinoa</name>
    <dbReference type="NCBI Taxonomy" id="63459"/>
    <lineage>
        <taxon>Eukaryota</taxon>
        <taxon>Viridiplantae</taxon>
        <taxon>Streptophyta</taxon>
        <taxon>Embryophyta</taxon>
        <taxon>Tracheophyta</taxon>
        <taxon>Spermatophyta</taxon>
        <taxon>Magnoliopsida</taxon>
        <taxon>eudicotyledons</taxon>
        <taxon>Gunneridae</taxon>
        <taxon>Pentapetalae</taxon>
        <taxon>Caryophyllales</taxon>
        <taxon>Chenopodiaceae</taxon>
        <taxon>Chenopodioideae</taxon>
        <taxon>Atripliceae</taxon>
        <taxon>Chenopodium</taxon>
    </lineage>
</organism>
<evidence type="ECO:0000313" key="1">
    <source>
        <dbReference type="EnsemblPlants" id="AUR62032649-RA:cds"/>
    </source>
</evidence>
<dbReference type="Proteomes" id="UP000596660">
    <property type="component" value="Unplaced"/>
</dbReference>
<keyword evidence="2" id="KW-1185">Reference proteome</keyword>
<evidence type="ECO:0000313" key="2">
    <source>
        <dbReference type="Proteomes" id="UP000596660"/>
    </source>
</evidence>
<proteinExistence type="predicted"/>
<reference evidence="1" key="1">
    <citation type="journal article" date="2017" name="Nature">
        <title>The genome of Chenopodium quinoa.</title>
        <authorList>
            <person name="Jarvis D.E."/>
            <person name="Ho Y.S."/>
            <person name="Lightfoot D.J."/>
            <person name="Schmoeckel S.M."/>
            <person name="Li B."/>
            <person name="Borm T.J.A."/>
            <person name="Ohyanagi H."/>
            <person name="Mineta K."/>
            <person name="Michell C.T."/>
            <person name="Saber N."/>
            <person name="Kharbatia N.M."/>
            <person name="Rupper R.R."/>
            <person name="Sharp A.R."/>
            <person name="Dally N."/>
            <person name="Boughton B.A."/>
            <person name="Woo Y.H."/>
            <person name="Gao G."/>
            <person name="Schijlen E.G.W.M."/>
            <person name="Guo X."/>
            <person name="Momin A.A."/>
            <person name="Negrao S."/>
            <person name="Al-Babili S."/>
            <person name="Gehring C."/>
            <person name="Roessner U."/>
            <person name="Jung C."/>
            <person name="Murphy K."/>
            <person name="Arold S.T."/>
            <person name="Gojobori T."/>
            <person name="van der Linden C.G."/>
            <person name="van Loo E.N."/>
            <person name="Jellen E.N."/>
            <person name="Maughan P.J."/>
            <person name="Tester M."/>
        </authorList>
    </citation>
    <scope>NUCLEOTIDE SEQUENCE [LARGE SCALE GENOMIC DNA]</scope>
    <source>
        <strain evidence="1">cv. PI 614886</strain>
    </source>
</reference>
<reference evidence="1" key="2">
    <citation type="submission" date="2021-03" db="UniProtKB">
        <authorList>
            <consortium name="EnsemblPlants"/>
        </authorList>
    </citation>
    <scope>IDENTIFICATION</scope>
</reference>
<dbReference type="EnsemblPlants" id="AUR62032649-RA">
    <property type="protein sequence ID" value="AUR62032649-RA:cds"/>
    <property type="gene ID" value="AUR62032649"/>
</dbReference>